<accession>A0A3P6V073</accession>
<dbReference type="PANTHER" id="PTHR11595">
    <property type="entry name" value="EF-HAND AND COILED-COIL DOMAIN-CONTAINING FAMILY MEMBER"/>
    <property type="match status" value="1"/>
</dbReference>
<evidence type="ECO:0000256" key="2">
    <source>
        <dbReference type="SAM" id="MobiDB-lite"/>
    </source>
</evidence>
<dbReference type="SMART" id="SM01182">
    <property type="entry name" value="EF-1_beta_acid"/>
    <property type="match status" value="1"/>
</dbReference>
<dbReference type="Pfam" id="PF10587">
    <property type="entry name" value="EF-1_beta_acid"/>
    <property type="match status" value="1"/>
</dbReference>
<feature type="region of interest" description="Disordered" evidence="2">
    <location>
        <begin position="59"/>
        <end position="102"/>
    </location>
</feature>
<keyword evidence="1" id="KW-0175">Coiled coil</keyword>
<dbReference type="PANTHER" id="PTHR11595:SF21">
    <property type="entry name" value="ELONGATION FACTOR 1-BETA"/>
    <property type="match status" value="1"/>
</dbReference>
<dbReference type="InterPro" id="IPR018940">
    <property type="entry name" value="EF-1_beta_acid_region_euk"/>
</dbReference>
<evidence type="ECO:0000256" key="1">
    <source>
        <dbReference type="SAM" id="Coils"/>
    </source>
</evidence>
<dbReference type="GO" id="GO:0005853">
    <property type="term" value="C:eukaryotic translation elongation factor 1 complex"/>
    <property type="evidence" value="ECO:0007669"/>
    <property type="project" value="InterPro"/>
</dbReference>
<dbReference type="InterPro" id="IPR049720">
    <property type="entry name" value="EF1B_bsu/dsu"/>
</dbReference>
<dbReference type="GO" id="GO:0005829">
    <property type="term" value="C:cytosol"/>
    <property type="evidence" value="ECO:0007669"/>
    <property type="project" value="TreeGrafter"/>
</dbReference>
<protein>
    <recommendedName>
        <fullName evidence="3">Elongation factor 1 beta central acidic region eukaryote domain-containing protein</fullName>
    </recommendedName>
</protein>
<dbReference type="OrthoDB" id="331763at2759"/>
<dbReference type="EMBL" id="UYRV01029634">
    <property type="protein sequence ID" value="VDK83844.1"/>
    <property type="molecule type" value="Genomic_DNA"/>
</dbReference>
<feature type="coiled-coil region" evidence="1">
    <location>
        <begin position="23"/>
        <end position="57"/>
    </location>
</feature>
<feature type="compositionally biased region" description="Basic and acidic residues" evidence="2">
    <location>
        <begin position="64"/>
        <end position="81"/>
    </location>
</feature>
<evidence type="ECO:0000313" key="4">
    <source>
        <dbReference type="EMBL" id="VDK83844.1"/>
    </source>
</evidence>
<organism evidence="4 5">
    <name type="scientific">Cylicostephanus goldi</name>
    <name type="common">Nematode worm</name>
    <dbReference type="NCBI Taxonomy" id="71465"/>
    <lineage>
        <taxon>Eukaryota</taxon>
        <taxon>Metazoa</taxon>
        <taxon>Ecdysozoa</taxon>
        <taxon>Nematoda</taxon>
        <taxon>Chromadorea</taxon>
        <taxon>Rhabditida</taxon>
        <taxon>Rhabditina</taxon>
        <taxon>Rhabditomorpha</taxon>
        <taxon>Strongyloidea</taxon>
        <taxon>Strongylidae</taxon>
        <taxon>Cylicostephanus</taxon>
    </lineage>
</organism>
<feature type="domain" description="Elongation factor 1 beta central acidic region eukaryote" evidence="3">
    <location>
        <begin position="89"/>
        <end position="116"/>
    </location>
</feature>
<name>A0A3P6V073_CYLGO</name>
<feature type="non-terminal residue" evidence="4">
    <location>
        <position position="116"/>
    </location>
</feature>
<proteinExistence type="predicted"/>
<dbReference type="AlphaFoldDB" id="A0A3P6V073"/>
<dbReference type="GO" id="GO:0005085">
    <property type="term" value="F:guanyl-nucleotide exchange factor activity"/>
    <property type="evidence" value="ECO:0007669"/>
    <property type="project" value="TreeGrafter"/>
</dbReference>
<gene>
    <name evidence="4" type="ORF">CGOC_LOCUS8190</name>
</gene>
<feature type="compositionally biased region" description="Acidic residues" evidence="2">
    <location>
        <begin position="82"/>
        <end position="99"/>
    </location>
</feature>
<reference evidence="4 5" key="1">
    <citation type="submission" date="2018-11" db="EMBL/GenBank/DDBJ databases">
        <authorList>
            <consortium name="Pathogen Informatics"/>
        </authorList>
    </citation>
    <scope>NUCLEOTIDE SEQUENCE [LARGE SCALE GENOMIC DNA]</scope>
</reference>
<evidence type="ECO:0000313" key="5">
    <source>
        <dbReference type="Proteomes" id="UP000271889"/>
    </source>
</evidence>
<sequence>MRVYEVLLYFVVVPTSACRTNLLEALAREVKALRKENEEIRKELAELRETIERFARMNAIPAKASEKTEKTPPANETKEPAAADEDFDLFGSDDEEEDAEKAKVVQERLKAYAEKK</sequence>
<keyword evidence="5" id="KW-1185">Reference proteome</keyword>
<dbReference type="GO" id="GO:0003746">
    <property type="term" value="F:translation elongation factor activity"/>
    <property type="evidence" value="ECO:0007669"/>
    <property type="project" value="InterPro"/>
</dbReference>
<evidence type="ECO:0000259" key="3">
    <source>
        <dbReference type="SMART" id="SM01182"/>
    </source>
</evidence>
<dbReference type="Proteomes" id="UP000271889">
    <property type="component" value="Unassembled WGS sequence"/>
</dbReference>